<evidence type="ECO:0000313" key="3">
    <source>
        <dbReference type="RefSeq" id="XP_030060761.1"/>
    </source>
</evidence>
<dbReference type="KEGG" id="muo:115471200"/>
<dbReference type="InterPro" id="IPR042566">
    <property type="entry name" value="L1_C"/>
</dbReference>
<sequence length="257" mass="28443">MPHTKRKGLMRVVPPPTSTLSSSQPGLERFFAPVSHEKRDMDPIAGTSGEAEEEEISLSPLATLKPPCPASLTVPGGVIQPTGSVLAAGSCEGLDSLRETRRVEAGASEKEQEVNLRMIWKKLNEMDLTLQQTSGEMEKEQQPHNANLDSYSISAILEQTLDETAVRSTLIVSLIFEQDLNNIMRLYFKNSKTRFGGIKVQIFPDVTKSTQLRRKAFLALKSRTSAIGGIFFLAYPCKCIVKLGQVKYTFYSPDHLI</sequence>
<reference evidence="3" key="1">
    <citation type="submission" date="2025-08" db="UniProtKB">
        <authorList>
            <consortium name="RefSeq"/>
        </authorList>
    </citation>
    <scope>IDENTIFICATION</scope>
</reference>
<evidence type="ECO:0000313" key="2">
    <source>
        <dbReference type="Proteomes" id="UP000515156"/>
    </source>
</evidence>
<gene>
    <name evidence="3" type="primary">LOC115471200</name>
</gene>
<dbReference type="Proteomes" id="UP000515156">
    <property type="component" value="Chromosome 5"/>
</dbReference>
<dbReference type="Gene3D" id="3.30.250.20">
    <property type="entry name" value="L1 transposable element, C-terminal domain"/>
    <property type="match status" value="1"/>
</dbReference>
<keyword evidence="2" id="KW-1185">Reference proteome</keyword>
<name>A0A6P7Y6Z6_9AMPH</name>
<dbReference type="InParanoid" id="A0A6P7Y6Z6"/>
<dbReference type="AlphaFoldDB" id="A0A6P7Y6Z6"/>
<dbReference type="RefSeq" id="XP_030060761.1">
    <property type="nucleotide sequence ID" value="XM_030204901.1"/>
</dbReference>
<feature type="region of interest" description="Disordered" evidence="1">
    <location>
        <begin position="1"/>
        <end position="25"/>
    </location>
</feature>
<accession>A0A6P7Y6Z6</accession>
<dbReference type="GeneID" id="115471200"/>
<organism evidence="2 3">
    <name type="scientific">Microcaecilia unicolor</name>
    <dbReference type="NCBI Taxonomy" id="1415580"/>
    <lineage>
        <taxon>Eukaryota</taxon>
        <taxon>Metazoa</taxon>
        <taxon>Chordata</taxon>
        <taxon>Craniata</taxon>
        <taxon>Vertebrata</taxon>
        <taxon>Euteleostomi</taxon>
        <taxon>Amphibia</taxon>
        <taxon>Gymnophiona</taxon>
        <taxon>Siphonopidae</taxon>
        <taxon>Microcaecilia</taxon>
    </lineage>
</organism>
<proteinExistence type="predicted"/>
<evidence type="ECO:0000256" key="1">
    <source>
        <dbReference type="SAM" id="MobiDB-lite"/>
    </source>
</evidence>
<protein>
    <submittedName>
        <fullName evidence="3">Uncharacterized protein LOC115471200</fullName>
    </submittedName>
</protein>